<dbReference type="Pfam" id="PF01625">
    <property type="entry name" value="PMSR"/>
    <property type="match status" value="1"/>
</dbReference>
<protein>
    <recommendedName>
        <fullName evidence="5">Peptide methionine sulfoxide reductase MsrA</fullName>
        <shortName evidence="5">Protein-methionine-S-oxide reductase</shortName>
        <ecNumber evidence="5">1.8.4.11</ecNumber>
    </recommendedName>
    <alternativeName>
        <fullName evidence="5">Peptide-methionine (S)-S-oxide reductase</fullName>
        <shortName evidence="5">Peptide Met(O) reductase</shortName>
    </alternativeName>
</protein>
<proteinExistence type="inferred from homology"/>
<feature type="domain" description="Peptide methionine sulphoxide reductase MsrA" evidence="6">
    <location>
        <begin position="5"/>
        <end position="157"/>
    </location>
</feature>
<dbReference type="PATRIC" id="fig|137591.24.peg.2322"/>
<dbReference type="InterPro" id="IPR036509">
    <property type="entry name" value="Met_Sox_Rdtase_MsrA_sf"/>
</dbReference>
<evidence type="ECO:0000256" key="5">
    <source>
        <dbReference type="HAMAP-Rule" id="MF_01401"/>
    </source>
</evidence>
<dbReference type="Gene3D" id="3.30.1060.10">
    <property type="entry name" value="Peptide methionine sulphoxide reductase MsrA"/>
    <property type="match status" value="1"/>
</dbReference>
<dbReference type="EC" id="1.8.4.11" evidence="5"/>
<evidence type="ECO:0000259" key="6">
    <source>
        <dbReference type="Pfam" id="PF01625"/>
    </source>
</evidence>
<comment type="catalytic activity">
    <reaction evidence="3 5">
        <text>L-methionyl-[protein] + [thioredoxin]-disulfide + H2O = L-methionyl-(S)-S-oxide-[protein] + [thioredoxin]-dithiol</text>
        <dbReference type="Rhea" id="RHEA:14217"/>
        <dbReference type="Rhea" id="RHEA-COMP:10698"/>
        <dbReference type="Rhea" id="RHEA-COMP:10700"/>
        <dbReference type="Rhea" id="RHEA-COMP:12313"/>
        <dbReference type="Rhea" id="RHEA-COMP:12315"/>
        <dbReference type="ChEBI" id="CHEBI:15377"/>
        <dbReference type="ChEBI" id="CHEBI:16044"/>
        <dbReference type="ChEBI" id="CHEBI:29950"/>
        <dbReference type="ChEBI" id="CHEBI:44120"/>
        <dbReference type="ChEBI" id="CHEBI:50058"/>
        <dbReference type="EC" id="1.8.4.11"/>
    </reaction>
</comment>
<comment type="function">
    <text evidence="5">Has an important function as a repair enzyme for proteins that have been inactivated by oxidation. Catalyzes the reversible oxidation-reduction of methionine sulfoxide in proteins to methionine.</text>
</comment>
<evidence type="ECO:0000256" key="2">
    <source>
        <dbReference type="ARBA" id="ARBA00023002"/>
    </source>
</evidence>
<dbReference type="HAMAP" id="MF_01401">
    <property type="entry name" value="MsrA"/>
    <property type="match status" value="1"/>
</dbReference>
<dbReference type="SUPFAM" id="SSF55068">
    <property type="entry name" value="Peptide methionine sulfoxide reductase"/>
    <property type="match status" value="1"/>
</dbReference>
<dbReference type="InterPro" id="IPR002569">
    <property type="entry name" value="Met_Sox_Rdtase_MsrA_dom"/>
</dbReference>
<evidence type="ECO:0000256" key="3">
    <source>
        <dbReference type="ARBA" id="ARBA00047806"/>
    </source>
</evidence>
<dbReference type="PANTHER" id="PTHR43774">
    <property type="entry name" value="PEPTIDE METHIONINE SULFOXIDE REDUCTASE"/>
    <property type="match status" value="1"/>
</dbReference>
<dbReference type="GO" id="GO:0008113">
    <property type="term" value="F:peptide-methionine (S)-S-oxide reductase activity"/>
    <property type="evidence" value="ECO:0007669"/>
    <property type="project" value="UniProtKB-UniRule"/>
</dbReference>
<evidence type="ECO:0000313" key="8">
    <source>
        <dbReference type="Proteomes" id="UP000032289"/>
    </source>
</evidence>
<comment type="catalytic activity">
    <reaction evidence="4 5">
        <text>[thioredoxin]-disulfide + L-methionine + H2O = L-methionine (S)-S-oxide + [thioredoxin]-dithiol</text>
        <dbReference type="Rhea" id="RHEA:19993"/>
        <dbReference type="Rhea" id="RHEA-COMP:10698"/>
        <dbReference type="Rhea" id="RHEA-COMP:10700"/>
        <dbReference type="ChEBI" id="CHEBI:15377"/>
        <dbReference type="ChEBI" id="CHEBI:29950"/>
        <dbReference type="ChEBI" id="CHEBI:50058"/>
        <dbReference type="ChEBI" id="CHEBI:57844"/>
        <dbReference type="ChEBI" id="CHEBI:58772"/>
        <dbReference type="EC" id="1.8.4.11"/>
    </reaction>
</comment>
<dbReference type="Proteomes" id="UP000032289">
    <property type="component" value="Unassembled WGS sequence"/>
</dbReference>
<evidence type="ECO:0000256" key="4">
    <source>
        <dbReference type="ARBA" id="ARBA00048782"/>
    </source>
</evidence>
<evidence type="ECO:0000313" key="7">
    <source>
        <dbReference type="EMBL" id="KIU19424.1"/>
    </source>
</evidence>
<gene>
    <name evidence="5 7" type="primary">msrA</name>
    <name evidence="7" type="ORF">ab3b_02365</name>
</gene>
<dbReference type="AlphaFoldDB" id="A0A0D1K353"/>
<comment type="similarity">
    <text evidence="1 5">Belongs to the MsrA Met sulfoxide reductase family.</text>
</comment>
<accession>A0A0D1K353</accession>
<feature type="active site" evidence="5">
    <location>
        <position position="12"/>
    </location>
</feature>
<dbReference type="PANTHER" id="PTHR43774:SF1">
    <property type="entry name" value="PEPTIDE METHIONINE SULFOXIDE REDUCTASE MSRA 2"/>
    <property type="match status" value="1"/>
</dbReference>
<dbReference type="RefSeq" id="WP_043942016.1">
    <property type="nucleotide sequence ID" value="NZ_JWHT01000080.1"/>
</dbReference>
<organism evidence="7 8">
    <name type="scientific">Weissella cibaria</name>
    <dbReference type="NCBI Taxonomy" id="137591"/>
    <lineage>
        <taxon>Bacteria</taxon>
        <taxon>Bacillati</taxon>
        <taxon>Bacillota</taxon>
        <taxon>Bacilli</taxon>
        <taxon>Lactobacillales</taxon>
        <taxon>Lactobacillaceae</taxon>
        <taxon>Weissella</taxon>
    </lineage>
</organism>
<reference evidence="7 8" key="1">
    <citation type="journal article" date="2015" name="Microbiology (Mosc.)">
        <title>Genomics of the Weissella cibaria species with an examination of its metabolic traits.</title>
        <authorList>
            <person name="Lynch K.M."/>
            <person name="Lucid A."/>
            <person name="Arendt E.K."/>
            <person name="Sleator R.D."/>
            <person name="Lucey B."/>
            <person name="Coffey A."/>
        </authorList>
    </citation>
    <scope>NUCLEOTIDE SEQUENCE [LARGE SCALE GENOMIC DNA]</scope>
    <source>
        <strain evidence="7 8">AB3b</strain>
    </source>
</reference>
<evidence type="ECO:0000256" key="1">
    <source>
        <dbReference type="ARBA" id="ARBA00005591"/>
    </source>
</evidence>
<keyword evidence="2 5" id="KW-0560">Oxidoreductase</keyword>
<dbReference type="EMBL" id="JWHT01000080">
    <property type="protein sequence ID" value="KIU19424.1"/>
    <property type="molecule type" value="Genomic_DNA"/>
</dbReference>
<sequence length="176" mass="20145">MAEQTAIFAGGCFWCMVQPFETLTGISLVRSGYTGGHKDNPTYEEVKAHQTGHTEAVKVWFDDAVISYEDLVALYWQTADPTDAMGQFEDRGDNYRPVIFVNSPEQRQIAEASKAALQESGIFGDDLIVTTIEDATTFWEAEEYHQEFYRKNVERYNEEKQSRDAYKEKFWGSATH</sequence>
<name>A0A0D1K353_9LACO</name>
<comment type="caution">
    <text evidence="7">The sequence shown here is derived from an EMBL/GenBank/DDBJ whole genome shotgun (WGS) entry which is preliminary data.</text>
</comment>
<dbReference type="GO" id="GO:0033744">
    <property type="term" value="F:L-methionine:thioredoxin-disulfide S-oxidoreductase activity"/>
    <property type="evidence" value="ECO:0007669"/>
    <property type="project" value="RHEA"/>
</dbReference>
<dbReference type="NCBIfam" id="TIGR00401">
    <property type="entry name" value="msrA"/>
    <property type="match status" value="1"/>
</dbReference>